<evidence type="ECO:0000313" key="1">
    <source>
        <dbReference type="Proteomes" id="UP000887575"/>
    </source>
</evidence>
<evidence type="ECO:0000313" key="2">
    <source>
        <dbReference type="WBParaSite" id="MBELARI_LOCUS6685"/>
    </source>
</evidence>
<protein>
    <submittedName>
        <fullName evidence="2">Uncharacterized protein</fullName>
    </submittedName>
</protein>
<organism evidence="1 2">
    <name type="scientific">Mesorhabditis belari</name>
    <dbReference type="NCBI Taxonomy" id="2138241"/>
    <lineage>
        <taxon>Eukaryota</taxon>
        <taxon>Metazoa</taxon>
        <taxon>Ecdysozoa</taxon>
        <taxon>Nematoda</taxon>
        <taxon>Chromadorea</taxon>
        <taxon>Rhabditida</taxon>
        <taxon>Rhabditina</taxon>
        <taxon>Rhabditomorpha</taxon>
        <taxon>Rhabditoidea</taxon>
        <taxon>Rhabditidae</taxon>
        <taxon>Mesorhabditinae</taxon>
        <taxon>Mesorhabditis</taxon>
    </lineage>
</organism>
<name>A0AAF3FHX8_9BILA</name>
<dbReference type="Proteomes" id="UP000887575">
    <property type="component" value="Unassembled WGS sequence"/>
</dbReference>
<dbReference type="WBParaSite" id="MBELARI_LOCUS6685">
    <property type="protein sequence ID" value="MBELARI_LOCUS6685"/>
    <property type="gene ID" value="MBELARI_LOCUS6685"/>
</dbReference>
<proteinExistence type="predicted"/>
<accession>A0AAF3FHX8</accession>
<dbReference type="AlphaFoldDB" id="A0AAF3FHX8"/>
<sequence>MSSTTKQLLDYYEKEGFLEIRPFPLMPFTKEFNPNNRIFNAAQHLQTFIYIPYFGRPNESLVNAVKRLDYGNVGSFQLKHIALGFDGGLTPRLWNYRQFSSLDFLKRSIAYPMKRDGKPHQITALRTTLKEIFGDNEPPYRAQQTQPVIDDCMERAKSEIPGEDCLKPTGRICYSALKDLDDWLYAVPTEESHYTLI</sequence>
<keyword evidence="1" id="KW-1185">Reference proteome</keyword>
<reference evidence="2" key="1">
    <citation type="submission" date="2024-02" db="UniProtKB">
        <authorList>
            <consortium name="WormBaseParasite"/>
        </authorList>
    </citation>
    <scope>IDENTIFICATION</scope>
</reference>